<organism evidence="2 3">
    <name type="scientific">Ditylenchus destructor</name>
    <dbReference type="NCBI Taxonomy" id="166010"/>
    <lineage>
        <taxon>Eukaryota</taxon>
        <taxon>Metazoa</taxon>
        <taxon>Ecdysozoa</taxon>
        <taxon>Nematoda</taxon>
        <taxon>Chromadorea</taxon>
        <taxon>Rhabditida</taxon>
        <taxon>Tylenchina</taxon>
        <taxon>Tylenchomorpha</taxon>
        <taxon>Sphaerularioidea</taxon>
        <taxon>Anguinidae</taxon>
        <taxon>Anguininae</taxon>
        <taxon>Ditylenchus</taxon>
    </lineage>
</organism>
<keyword evidence="3" id="KW-1185">Reference proteome</keyword>
<dbReference type="Proteomes" id="UP001201812">
    <property type="component" value="Unassembled WGS sequence"/>
</dbReference>
<keyword evidence="1" id="KW-0812">Transmembrane</keyword>
<feature type="transmembrane region" description="Helical" evidence="1">
    <location>
        <begin position="268"/>
        <end position="287"/>
    </location>
</feature>
<comment type="caution">
    <text evidence="2">The sequence shown here is derived from an EMBL/GenBank/DDBJ whole genome shotgun (WGS) entry which is preliminary data.</text>
</comment>
<dbReference type="EMBL" id="JAKKPZ010000248">
    <property type="protein sequence ID" value="KAI1697832.1"/>
    <property type="molecule type" value="Genomic_DNA"/>
</dbReference>
<gene>
    <name evidence="2" type="ORF">DdX_18257</name>
</gene>
<feature type="transmembrane region" description="Helical" evidence="1">
    <location>
        <begin position="204"/>
        <end position="222"/>
    </location>
</feature>
<feature type="transmembrane region" description="Helical" evidence="1">
    <location>
        <begin position="234"/>
        <end position="256"/>
    </location>
</feature>
<reference evidence="2" key="1">
    <citation type="submission" date="2022-01" db="EMBL/GenBank/DDBJ databases">
        <title>Genome Sequence Resource for Two Populations of Ditylenchus destructor, the Migratory Endoparasitic Phytonematode.</title>
        <authorList>
            <person name="Zhang H."/>
            <person name="Lin R."/>
            <person name="Xie B."/>
        </authorList>
    </citation>
    <scope>NUCLEOTIDE SEQUENCE</scope>
    <source>
        <strain evidence="2">BazhouSP</strain>
    </source>
</reference>
<name>A0AAD4QSY1_9BILA</name>
<sequence length="315" mass="36348">MSSTNSTSRFKGAPGTFYPKHLTYINFGENAITMICEFVSMSLIIHLFYITRFKKTRFKRMSPSLEIFLLSEMSMAFLTIFYRVYVVFNWRPPVLRSESNPMLYDMNVLFWTGILNNNFFALASVPAVFLAIDRCLALNFIQHKIRQRISVFGIVLLVLLYLGSSAYYLNDLPLDMEFAFWLQCEVFTCLTIRSASFLQHMVKMASGIITVICGIYFFYVCGKSSHSKNIKNRMVKLVVISELVLNVVPNCMKYFFNKVIGISITWYLGEYGVLLCAVELTVHSVLYTRMFKGNWNPFAKPPTKVQSIRNISRTT</sequence>
<feature type="transmembrane region" description="Helical" evidence="1">
    <location>
        <begin position="65"/>
        <end position="88"/>
    </location>
</feature>
<feature type="transmembrane region" description="Helical" evidence="1">
    <location>
        <begin position="151"/>
        <end position="169"/>
    </location>
</feature>
<feature type="transmembrane region" description="Helical" evidence="1">
    <location>
        <begin position="108"/>
        <end position="130"/>
    </location>
</feature>
<evidence type="ECO:0000313" key="2">
    <source>
        <dbReference type="EMBL" id="KAI1697832.1"/>
    </source>
</evidence>
<dbReference type="AlphaFoldDB" id="A0AAD4QSY1"/>
<keyword evidence="1" id="KW-1133">Transmembrane helix</keyword>
<evidence type="ECO:0000313" key="3">
    <source>
        <dbReference type="Proteomes" id="UP001201812"/>
    </source>
</evidence>
<feature type="transmembrane region" description="Helical" evidence="1">
    <location>
        <begin position="31"/>
        <end position="53"/>
    </location>
</feature>
<proteinExistence type="predicted"/>
<accession>A0AAD4QSY1</accession>
<keyword evidence="1" id="KW-0472">Membrane</keyword>
<evidence type="ECO:0000256" key="1">
    <source>
        <dbReference type="SAM" id="Phobius"/>
    </source>
</evidence>
<protein>
    <submittedName>
        <fullName evidence="2">Uncharacterized protein</fullName>
    </submittedName>
</protein>